<proteinExistence type="inferred from homology"/>
<dbReference type="GO" id="GO:0015628">
    <property type="term" value="P:protein secretion by the type II secretion system"/>
    <property type="evidence" value="ECO:0007669"/>
    <property type="project" value="InterPro"/>
</dbReference>
<accession>A0A0J1H2V2</accession>
<evidence type="ECO:0000313" key="14">
    <source>
        <dbReference type="EMBL" id="KLV06123.1"/>
    </source>
</evidence>
<dbReference type="PATRIC" id="fig|320778.3.peg.4396"/>
<evidence type="ECO:0000256" key="7">
    <source>
        <dbReference type="ARBA" id="ARBA00022927"/>
    </source>
</evidence>
<keyword evidence="6" id="KW-0812">Transmembrane</keyword>
<evidence type="ECO:0000256" key="10">
    <source>
        <dbReference type="PIRNR" id="PIRNR015761"/>
    </source>
</evidence>
<dbReference type="Proteomes" id="UP000035909">
    <property type="component" value="Unassembled WGS sequence"/>
</dbReference>
<gene>
    <name evidence="14" type="ORF">ABT57_20430</name>
</gene>
<dbReference type="InterPro" id="IPR025691">
    <property type="entry name" value="GspL_pp_dom"/>
</dbReference>
<dbReference type="PIRSF" id="PIRSF015761">
    <property type="entry name" value="Protein_L"/>
    <property type="match status" value="1"/>
</dbReference>
<keyword evidence="5" id="KW-0997">Cell inner membrane</keyword>
<dbReference type="InterPro" id="IPR043129">
    <property type="entry name" value="ATPase_NBD"/>
</dbReference>
<feature type="region of interest" description="Disordered" evidence="11">
    <location>
        <begin position="198"/>
        <end position="230"/>
    </location>
</feature>
<evidence type="ECO:0000313" key="15">
    <source>
        <dbReference type="Proteomes" id="UP000035909"/>
    </source>
</evidence>
<keyword evidence="3 10" id="KW-0813">Transport</keyword>
<dbReference type="InterPro" id="IPR024230">
    <property type="entry name" value="GspL_cyto_dom"/>
</dbReference>
<evidence type="ECO:0000256" key="6">
    <source>
        <dbReference type="ARBA" id="ARBA00022692"/>
    </source>
</evidence>
<sequence>MEESVSEILTIRLSSRAEQPVQWLVWSPQQHEVIASGQLADISQLGEIAEYATQRTVYALAPACDVLLTQVTIPAGSSRQLGAVLPFLLEEELAQDVDHLHVHLLKKSGDSAQVAVLEHRKMEHWLAALSDAGIEIKAVVPDCLCLPLFDQGYTAAELDGLWLIRQSEMLGIGAEAAWLPAWLSAQQTPIVPRADDADEEALNEPAADTASDDATVASGTELPRDPEHRIHHYTPAPAGMPGLWKAETPELVMQLLAQGVIGHKANLLSGPYKLQPAWRKYLKPWRKVAIAAAVLLAVVGTEHVVSVQAKDAQADVYRAESERIFRQVLPQFQRIPSESYLKRQMSSELTRLGGGANDSGLLPWLAQLQPSLAKVPQLTVQSLKYDQNRGEIRFQAVAAEFQHFEQLRTLLTEQFEVEQGQLNREGNQVTGAVVVRRKS</sequence>
<comment type="subcellular location">
    <subcellularLocation>
        <location evidence="1">Cell inner membrane</location>
        <topology evidence="1">Single-pass membrane protein</topology>
    </subcellularLocation>
</comment>
<dbReference type="GO" id="GO:0005886">
    <property type="term" value="C:plasma membrane"/>
    <property type="evidence" value="ECO:0007669"/>
    <property type="project" value="UniProtKB-SubCell"/>
</dbReference>
<evidence type="ECO:0000256" key="2">
    <source>
        <dbReference type="ARBA" id="ARBA00005318"/>
    </source>
</evidence>
<evidence type="ECO:0000256" key="9">
    <source>
        <dbReference type="ARBA" id="ARBA00023136"/>
    </source>
</evidence>
<evidence type="ECO:0000256" key="8">
    <source>
        <dbReference type="ARBA" id="ARBA00022989"/>
    </source>
</evidence>
<name>A0A0J1H2V2_9GAMM</name>
<dbReference type="GO" id="GO:0009276">
    <property type="term" value="C:Gram-negative-bacterium-type cell wall"/>
    <property type="evidence" value="ECO:0007669"/>
    <property type="project" value="InterPro"/>
</dbReference>
<evidence type="ECO:0000256" key="1">
    <source>
        <dbReference type="ARBA" id="ARBA00004377"/>
    </source>
</evidence>
<keyword evidence="15" id="KW-1185">Reference proteome</keyword>
<dbReference type="CDD" id="cd24017">
    <property type="entry name" value="ASKHA_T2SSL_N"/>
    <property type="match status" value="1"/>
</dbReference>
<feature type="domain" description="GspL periplasmic" evidence="13">
    <location>
        <begin position="279"/>
        <end position="438"/>
    </location>
</feature>
<dbReference type="Gene3D" id="3.30.420.380">
    <property type="match status" value="1"/>
</dbReference>
<protein>
    <recommendedName>
        <fullName evidence="10">Type II secretion system protein L</fullName>
        <shortName evidence="10">T2SS protein L</shortName>
    </recommendedName>
</protein>
<keyword evidence="8" id="KW-1133">Transmembrane helix</keyword>
<dbReference type="STRING" id="320778.ABT57_20430"/>
<keyword evidence="4" id="KW-1003">Cell membrane</keyword>
<evidence type="ECO:0000256" key="4">
    <source>
        <dbReference type="ARBA" id="ARBA00022475"/>
    </source>
</evidence>
<feature type="compositionally biased region" description="Low complexity" evidence="11">
    <location>
        <begin position="206"/>
        <end position="218"/>
    </location>
</feature>
<organism evidence="14 15">
    <name type="scientific">Photobacterium ganghwense</name>
    <dbReference type="NCBI Taxonomy" id="320778"/>
    <lineage>
        <taxon>Bacteria</taxon>
        <taxon>Pseudomonadati</taxon>
        <taxon>Pseudomonadota</taxon>
        <taxon>Gammaproteobacteria</taxon>
        <taxon>Vibrionales</taxon>
        <taxon>Vibrionaceae</taxon>
        <taxon>Photobacterium</taxon>
    </lineage>
</organism>
<reference evidence="14 15" key="1">
    <citation type="submission" date="2015-05" db="EMBL/GenBank/DDBJ databases">
        <title>Photobacterium galathea sp. nov.</title>
        <authorList>
            <person name="Machado H."/>
            <person name="Gram L."/>
        </authorList>
    </citation>
    <scope>NUCLEOTIDE SEQUENCE [LARGE SCALE GENOMIC DNA]</scope>
    <source>
        <strain evidence="14 15">DSM 22954</strain>
    </source>
</reference>
<feature type="domain" description="GspL cytoplasmic actin-ATPase-like" evidence="12">
    <location>
        <begin position="9"/>
        <end position="188"/>
    </location>
</feature>
<evidence type="ECO:0000256" key="11">
    <source>
        <dbReference type="SAM" id="MobiDB-lite"/>
    </source>
</evidence>
<dbReference type="AlphaFoldDB" id="A0A0J1H2V2"/>
<dbReference type="EMBL" id="LDOU01000023">
    <property type="protein sequence ID" value="KLV06123.1"/>
    <property type="molecule type" value="Genomic_DNA"/>
</dbReference>
<evidence type="ECO:0000256" key="3">
    <source>
        <dbReference type="ARBA" id="ARBA00022448"/>
    </source>
</evidence>
<dbReference type="SUPFAM" id="SSF53067">
    <property type="entry name" value="Actin-like ATPase domain"/>
    <property type="match status" value="2"/>
</dbReference>
<keyword evidence="7 10" id="KW-0653">Protein transport</keyword>
<dbReference type="InterPro" id="IPR007812">
    <property type="entry name" value="T2SS_protein-GspL"/>
</dbReference>
<evidence type="ECO:0000256" key="5">
    <source>
        <dbReference type="ARBA" id="ARBA00022519"/>
    </source>
</evidence>
<dbReference type="NCBIfam" id="TIGR01709">
    <property type="entry name" value="typeII_sec_gspL"/>
    <property type="match status" value="1"/>
</dbReference>
<comment type="similarity">
    <text evidence="2 10">Belongs to the GSP L family.</text>
</comment>
<keyword evidence="9" id="KW-0472">Membrane</keyword>
<evidence type="ECO:0000259" key="13">
    <source>
        <dbReference type="Pfam" id="PF12693"/>
    </source>
</evidence>
<dbReference type="Pfam" id="PF05134">
    <property type="entry name" value="T2SSL"/>
    <property type="match status" value="1"/>
</dbReference>
<dbReference type="OrthoDB" id="7011844at2"/>
<evidence type="ECO:0000259" key="12">
    <source>
        <dbReference type="Pfam" id="PF05134"/>
    </source>
</evidence>
<dbReference type="Gene3D" id="3.30.420.370">
    <property type="match status" value="1"/>
</dbReference>
<dbReference type="Pfam" id="PF12693">
    <property type="entry name" value="GspL_C"/>
    <property type="match status" value="1"/>
</dbReference>
<comment type="caution">
    <text evidence="14">The sequence shown here is derived from an EMBL/GenBank/DDBJ whole genome shotgun (WGS) entry which is preliminary data.</text>
</comment>
<dbReference type="GO" id="GO:0015627">
    <property type="term" value="C:type II protein secretion system complex"/>
    <property type="evidence" value="ECO:0007669"/>
    <property type="project" value="InterPro"/>
</dbReference>
<dbReference type="Gene3D" id="3.30.1360.100">
    <property type="entry name" value="General secretion pathway protein M, EpsM"/>
    <property type="match status" value="1"/>
</dbReference>
<comment type="function">
    <text evidence="10">Inner membrane component of the type II secretion system required for the energy-dependent secretion of extracellular factors such as proteases and toxins from the periplasm.</text>
</comment>